<evidence type="ECO:0000256" key="5">
    <source>
        <dbReference type="ARBA" id="ARBA00035202"/>
    </source>
</evidence>
<evidence type="ECO:0000256" key="4">
    <source>
        <dbReference type="ARBA" id="ARBA00023274"/>
    </source>
</evidence>
<dbReference type="PROSITE" id="PS01109">
    <property type="entry name" value="RIBOSOMAL_L10"/>
    <property type="match status" value="1"/>
</dbReference>
<comment type="caution">
    <text evidence="7">The sequence shown here is derived from an EMBL/GenBank/DDBJ whole genome shotgun (WGS) entry which is preliminary data.</text>
</comment>
<dbReference type="STRING" id="1238182.C882_2939"/>
<dbReference type="RefSeq" id="WP_009542930.1">
    <property type="nucleotide sequence ID" value="NZ_ANHY01000038.1"/>
</dbReference>
<dbReference type="GO" id="GO:0006412">
    <property type="term" value="P:translation"/>
    <property type="evidence" value="ECO:0007669"/>
    <property type="project" value="UniProtKB-UniRule"/>
</dbReference>
<sequence>MNRTEKQELVADLHNLFTEKTSVVVAHYKGLTVSDVQALRAKVREAGAGYKVTKNRLTRLALADTKFEGLSDLFTGPTAIAYSDDPVAAAKVMNDFAKTNEKLVILGGSMGDGKVLDVEGVKALASLPSLDELRGKIVGMIQTPATRIAGVTQAPAGQLARVFGAYADKGEAA</sequence>
<dbReference type="Gene3D" id="6.10.250.290">
    <property type="match status" value="1"/>
</dbReference>
<dbReference type="PANTHER" id="PTHR11560">
    <property type="entry name" value="39S RIBOSOMAL PROTEIN L10, MITOCHONDRIAL"/>
    <property type="match status" value="1"/>
</dbReference>
<organism evidence="7 8">
    <name type="scientific">Caenispirillum salinarum AK4</name>
    <dbReference type="NCBI Taxonomy" id="1238182"/>
    <lineage>
        <taxon>Bacteria</taxon>
        <taxon>Pseudomonadati</taxon>
        <taxon>Pseudomonadota</taxon>
        <taxon>Alphaproteobacteria</taxon>
        <taxon>Rhodospirillales</taxon>
        <taxon>Novispirillaceae</taxon>
        <taxon>Caenispirillum</taxon>
    </lineage>
</organism>
<dbReference type="InterPro" id="IPR001790">
    <property type="entry name" value="Ribosomal_uL10"/>
</dbReference>
<dbReference type="InterPro" id="IPR047865">
    <property type="entry name" value="Ribosomal_uL10_bac_type"/>
</dbReference>
<comment type="similarity">
    <text evidence="2 6">Belongs to the universal ribosomal protein uL10 family.</text>
</comment>
<dbReference type="SUPFAM" id="SSF160369">
    <property type="entry name" value="Ribosomal protein L10-like"/>
    <property type="match status" value="1"/>
</dbReference>
<evidence type="ECO:0000313" key="8">
    <source>
        <dbReference type="Proteomes" id="UP000009881"/>
    </source>
</evidence>
<protein>
    <recommendedName>
        <fullName evidence="5 6">Large ribosomal subunit protein uL10</fullName>
    </recommendedName>
</protein>
<dbReference type="PATRIC" id="fig|1238182.3.peg.4490"/>
<dbReference type="EMBL" id="ANHY01000038">
    <property type="protein sequence ID" value="EKV26107.1"/>
    <property type="molecule type" value="Genomic_DNA"/>
</dbReference>
<keyword evidence="3 6" id="KW-0689">Ribosomal protein</keyword>
<dbReference type="InterPro" id="IPR022973">
    <property type="entry name" value="Ribosomal_uL10_bac"/>
</dbReference>
<reference evidence="7 8" key="1">
    <citation type="journal article" date="2013" name="Genome Announc.">
        <title>Draft Genome Sequence of an Alphaproteobacterium, Caenispirillum salinarum AK4(T), Isolated from a Solar Saltern.</title>
        <authorList>
            <person name="Khatri I."/>
            <person name="Singh A."/>
            <person name="Korpole S."/>
            <person name="Pinnaka A.K."/>
            <person name="Subramanian S."/>
        </authorList>
    </citation>
    <scope>NUCLEOTIDE SEQUENCE [LARGE SCALE GENOMIC DNA]</scope>
    <source>
        <strain evidence="7 8">AK4</strain>
    </source>
</reference>
<evidence type="ECO:0000256" key="6">
    <source>
        <dbReference type="HAMAP-Rule" id="MF_00362"/>
    </source>
</evidence>
<dbReference type="GO" id="GO:0003735">
    <property type="term" value="F:structural constituent of ribosome"/>
    <property type="evidence" value="ECO:0007669"/>
    <property type="project" value="InterPro"/>
</dbReference>
<name>K9GM35_9PROT</name>
<dbReference type="Proteomes" id="UP000009881">
    <property type="component" value="Unassembled WGS sequence"/>
</dbReference>
<comment type="function">
    <text evidence="1 6">Forms part of the ribosomal stalk, playing a central role in the interaction of the ribosome with GTP-bound translation factors.</text>
</comment>
<proteinExistence type="inferred from homology"/>
<gene>
    <name evidence="6" type="primary">rplJ</name>
    <name evidence="7" type="ORF">C882_2939</name>
</gene>
<evidence type="ECO:0000313" key="7">
    <source>
        <dbReference type="EMBL" id="EKV26107.1"/>
    </source>
</evidence>
<dbReference type="AlphaFoldDB" id="K9GM35"/>
<evidence type="ECO:0000256" key="2">
    <source>
        <dbReference type="ARBA" id="ARBA00008889"/>
    </source>
</evidence>
<dbReference type="Pfam" id="PF00466">
    <property type="entry name" value="Ribosomal_L10"/>
    <property type="match status" value="1"/>
</dbReference>
<dbReference type="eggNOG" id="COG0244">
    <property type="taxonomic scope" value="Bacteria"/>
</dbReference>
<dbReference type="HAMAP" id="MF_00362">
    <property type="entry name" value="Ribosomal_uL10"/>
    <property type="match status" value="1"/>
</dbReference>
<comment type="subunit">
    <text evidence="6">Part of the ribosomal stalk of the 50S ribosomal subunit. The N-terminus interacts with L11 and the large rRNA to form the base of the stalk. The C-terminus forms an elongated spine to which L12 dimers bind in a sequential fashion forming a multimeric L10(L12)X complex.</text>
</comment>
<evidence type="ECO:0000256" key="3">
    <source>
        <dbReference type="ARBA" id="ARBA00022980"/>
    </source>
</evidence>
<dbReference type="CDD" id="cd05797">
    <property type="entry name" value="Ribosomal_L10"/>
    <property type="match status" value="1"/>
</dbReference>
<keyword evidence="8" id="KW-1185">Reference proteome</keyword>
<dbReference type="NCBIfam" id="NF000955">
    <property type="entry name" value="PRK00099.1-1"/>
    <property type="match status" value="1"/>
</dbReference>
<dbReference type="OrthoDB" id="9791972at2"/>
<keyword evidence="6" id="KW-0694">RNA-binding</keyword>
<dbReference type="GO" id="GO:0070180">
    <property type="term" value="F:large ribosomal subunit rRNA binding"/>
    <property type="evidence" value="ECO:0007669"/>
    <property type="project" value="UniProtKB-UniRule"/>
</dbReference>
<dbReference type="Gene3D" id="3.30.70.1730">
    <property type="match status" value="1"/>
</dbReference>
<keyword evidence="4 6" id="KW-0687">Ribonucleoprotein</keyword>
<dbReference type="InterPro" id="IPR043141">
    <property type="entry name" value="Ribosomal_uL10-like_sf"/>
</dbReference>
<dbReference type="InterPro" id="IPR002363">
    <property type="entry name" value="Ribosomal_uL10_CS_bac"/>
</dbReference>
<dbReference type="GO" id="GO:0015934">
    <property type="term" value="C:large ribosomal subunit"/>
    <property type="evidence" value="ECO:0007669"/>
    <property type="project" value="InterPro"/>
</dbReference>
<keyword evidence="6" id="KW-0699">rRNA-binding</keyword>
<evidence type="ECO:0000256" key="1">
    <source>
        <dbReference type="ARBA" id="ARBA00002633"/>
    </source>
</evidence>
<accession>K9GM35</accession>